<keyword evidence="1 2" id="KW-0378">Hydrolase</keyword>
<dbReference type="AlphaFoldDB" id="A0A226DUJ3"/>
<feature type="binding site" evidence="1">
    <location>
        <position position="160"/>
    </location>
    <ligand>
        <name>Zn(2+)</name>
        <dbReference type="ChEBI" id="CHEBI:29105"/>
        <note>catalytic</note>
    </ligand>
</feature>
<dbReference type="OMA" id="RARTHYP"/>
<dbReference type="InterPro" id="IPR006026">
    <property type="entry name" value="Peptidase_Metallo"/>
</dbReference>
<accession>A0A226DUJ3</accession>
<dbReference type="PROSITE" id="PS51864">
    <property type="entry name" value="ASTACIN"/>
    <property type="match status" value="1"/>
</dbReference>
<evidence type="ECO:0000313" key="6">
    <source>
        <dbReference type="Proteomes" id="UP000198287"/>
    </source>
</evidence>
<dbReference type="Pfam" id="PF01400">
    <property type="entry name" value="Astacin"/>
    <property type="match status" value="1"/>
</dbReference>
<dbReference type="InterPro" id="IPR024079">
    <property type="entry name" value="MetalloPept_cat_dom_sf"/>
</dbReference>
<keyword evidence="3" id="KW-0812">Transmembrane</keyword>
<dbReference type="GO" id="GO:0006508">
    <property type="term" value="P:proteolysis"/>
    <property type="evidence" value="ECO:0007669"/>
    <property type="project" value="UniProtKB-KW"/>
</dbReference>
<dbReference type="Proteomes" id="UP000198287">
    <property type="component" value="Unassembled WGS sequence"/>
</dbReference>
<keyword evidence="6" id="KW-1185">Reference proteome</keyword>
<keyword evidence="3" id="KW-0472">Membrane</keyword>
<feature type="domain" description="Peptidase M12A" evidence="4">
    <location>
        <begin position="61"/>
        <end position="259"/>
    </location>
</feature>
<dbReference type="GO" id="GO:0008270">
    <property type="term" value="F:zinc ion binding"/>
    <property type="evidence" value="ECO:0007669"/>
    <property type="project" value="UniProtKB-UniRule"/>
</dbReference>
<evidence type="ECO:0000259" key="4">
    <source>
        <dbReference type="PROSITE" id="PS51864"/>
    </source>
</evidence>
<keyword evidence="3" id="KW-1133">Transmembrane helix</keyword>
<keyword evidence="1 2" id="KW-0645">Protease</keyword>
<dbReference type="PANTHER" id="PTHR10127:SF850">
    <property type="entry name" value="METALLOENDOPEPTIDASE"/>
    <property type="match status" value="1"/>
</dbReference>
<feature type="active site" evidence="1">
    <location>
        <position position="157"/>
    </location>
</feature>
<proteinExistence type="predicted"/>
<dbReference type="SMART" id="SM00235">
    <property type="entry name" value="ZnMc"/>
    <property type="match status" value="1"/>
</dbReference>
<keyword evidence="1 2" id="KW-0862">Zinc</keyword>
<dbReference type="CDD" id="cd04280">
    <property type="entry name" value="ZnMc_astacin_like"/>
    <property type="match status" value="1"/>
</dbReference>
<evidence type="ECO:0000256" key="1">
    <source>
        <dbReference type="PROSITE-ProRule" id="PRU01211"/>
    </source>
</evidence>
<dbReference type="EMBL" id="LNIX01000011">
    <property type="protein sequence ID" value="OXA48889.1"/>
    <property type="molecule type" value="Genomic_DNA"/>
</dbReference>
<keyword evidence="1 2" id="KW-0479">Metal-binding</keyword>
<comment type="caution">
    <text evidence="5">The sequence shown here is derived from an EMBL/GenBank/DDBJ whole genome shotgun (WGS) entry which is preliminary data.</text>
</comment>
<sequence>MASSLIFVILSGMISVVIGGSDFLSFKKMGESDWSRNRVRHRLNDAVRFGDMLFPREALRNATRSAVPNDNQLWPGGIIPYEIDKSAAQYTSLFIQATQQFNNFTCVKFVPRGNEENYLGVQTGEGGCYSYVGYWLSGRQEFGIGRGCVDIGTIVHELGHTVGLYHEHDRSDRDDYIVIFWSNVQPGYEDRFEKMLPAQNRLLNGYDTDSIMHYGEAAFSKDGASETMRSKFGHVLRDPSEKHGLDKSDIERINKLYKC</sequence>
<dbReference type="InterPro" id="IPR034035">
    <property type="entry name" value="Astacin-like_dom"/>
</dbReference>
<feature type="binding site" evidence="1">
    <location>
        <position position="166"/>
    </location>
    <ligand>
        <name>Zn(2+)</name>
        <dbReference type="ChEBI" id="CHEBI:29105"/>
        <note>catalytic</note>
    </ligand>
</feature>
<keyword evidence="1 2" id="KW-0482">Metalloprotease</keyword>
<gene>
    <name evidence="5" type="ORF">Fcan01_16684</name>
</gene>
<dbReference type="PRINTS" id="PR00480">
    <property type="entry name" value="ASTACIN"/>
</dbReference>
<comment type="cofactor">
    <cofactor evidence="1 2">
        <name>Zn(2+)</name>
        <dbReference type="ChEBI" id="CHEBI:29105"/>
    </cofactor>
    <text evidence="1 2">Binds 1 zinc ion per subunit.</text>
</comment>
<protein>
    <recommendedName>
        <fullName evidence="2">Metalloendopeptidase</fullName>
        <ecNumber evidence="2">3.4.24.-</ecNumber>
    </recommendedName>
</protein>
<evidence type="ECO:0000256" key="3">
    <source>
        <dbReference type="SAM" id="Phobius"/>
    </source>
</evidence>
<evidence type="ECO:0000256" key="2">
    <source>
        <dbReference type="RuleBase" id="RU361183"/>
    </source>
</evidence>
<organism evidence="5 6">
    <name type="scientific">Folsomia candida</name>
    <name type="common">Springtail</name>
    <dbReference type="NCBI Taxonomy" id="158441"/>
    <lineage>
        <taxon>Eukaryota</taxon>
        <taxon>Metazoa</taxon>
        <taxon>Ecdysozoa</taxon>
        <taxon>Arthropoda</taxon>
        <taxon>Hexapoda</taxon>
        <taxon>Collembola</taxon>
        <taxon>Entomobryomorpha</taxon>
        <taxon>Isotomoidea</taxon>
        <taxon>Isotomidae</taxon>
        <taxon>Proisotominae</taxon>
        <taxon>Folsomia</taxon>
    </lineage>
</organism>
<feature type="binding site" evidence="1">
    <location>
        <position position="156"/>
    </location>
    <ligand>
        <name>Zn(2+)</name>
        <dbReference type="ChEBI" id="CHEBI:29105"/>
        <note>catalytic</note>
    </ligand>
</feature>
<feature type="transmembrane region" description="Helical" evidence="3">
    <location>
        <begin position="6"/>
        <end position="26"/>
    </location>
</feature>
<dbReference type="EC" id="3.4.24.-" evidence="2"/>
<comment type="caution">
    <text evidence="1">Lacks conserved residue(s) required for the propagation of feature annotation.</text>
</comment>
<dbReference type="Gene3D" id="3.40.390.10">
    <property type="entry name" value="Collagenase (Catalytic Domain)"/>
    <property type="match status" value="1"/>
</dbReference>
<evidence type="ECO:0000313" key="5">
    <source>
        <dbReference type="EMBL" id="OXA48889.1"/>
    </source>
</evidence>
<dbReference type="SUPFAM" id="SSF55486">
    <property type="entry name" value="Metalloproteases ('zincins'), catalytic domain"/>
    <property type="match status" value="1"/>
</dbReference>
<reference evidence="5 6" key="1">
    <citation type="submission" date="2015-12" db="EMBL/GenBank/DDBJ databases">
        <title>The genome of Folsomia candida.</title>
        <authorList>
            <person name="Faddeeva A."/>
            <person name="Derks M.F."/>
            <person name="Anvar Y."/>
            <person name="Smit S."/>
            <person name="Van Straalen N."/>
            <person name="Roelofs D."/>
        </authorList>
    </citation>
    <scope>NUCLEOTIDE SEQUENCE [LARGE SCALE GENOMIC DNA]</scope>
    <source>
        <strain evidence="5 6">VU population</strain>
        <tissue evidence="5">Whole body</tissue>
    </source>
</reference>
<dbReference type="OrthoDB" id="291007at2759"/>
<dbReference type="PANTHER" id="PTHR10127">
    <property type="entry name" value="DISCOIDIN, CUB, EGF, LAMININ , AND ZINC METALLOPROTEASE DOMAIN CONTAINING"/>
    <property type="match status" value="1"/>
</dbReference>
<name>A0A226DUJ3_FOLCA</name>
<dbReference type="InterPro" id="IPR001506">
    <property type="entry name" value="Peptidase_M12A"/>
</dbReference>
<dbReference type="GO" id="GO:0004222">
    <property type="term" value="F:metalloendopeptidase activity"/>
    <property type="evidence" value="ECO:0007669"/>
    <property type="project" value="UniProtKB-UniRule"/>
</dbReference>